<proteinExistence type="predicted"/>
<protein>
    <submittedName>
        <fullName evidence="1">(2Fe-2S) ferredoxin domain-containing protein</fullName>
    </submittedName>
</protein>
<dbReference type="CDD" id="cd02980">
    <property type="entry name" value="TRX_Fd_family"/>
    <property type="match status" value="1"/>
</dbReference>
<dbReference type="AlphaFoldDB" id="A0AAE3TDW2"/>
<dbReference type="Proteomes" id="UP001221302">
    <property type="component" value="Unassembled WGS sequence"/>
</dbReference>
<organism evidence="1 2">
    <name type="scientific">Stygiobacter electus</name>
    <dbReference type="NCBI Taxonomy" id="3032292"/>
    <lineage>
        <taxon>Bacteria</taxon>
        <taxon>Pseudomonadati</taxon>
        <taxon>Ignavibacteriota</taxon>
        <taxon>Ignavibacteria</taxon>
        <taxon>Ignavibacteriales</taxon>
        <taxon>Melioribacteraceae</taxon>
        <taxon>Stygiobacter</taxon>
    </lineage>
</organism>
<accession>A0AAE3TDW2</accession>
<name>A0AAE3TDW2_9BACT</name>
<dbReference type="EMBL" id="JARGDL010000007">
    <property type="protein sequence ID" value="MDF1611837.1"/>
    <property type="molecule type" value="Genomic_DNA"/>
</dbReference>
<dbReference type="SUPFAM" id="SSF52833">
    <property type="entry name" value="Thioredoxin-like"/>
    <property type="match status" value="1"/>
</dbReference>
<dbReference type="RefSeq" id="WP_321535603.1">
    <property type="nucleotide sequence ID" value="NZ_JARGDL010000007.1"/>
</dbReference>
<dbReference type="InterPro" id="IPR036249">
    <property type="entry name" value="Thioredoxin-like_sf"/>
</dbReference>
<sequence length="108" mass="12344">MARFEKHVLICENHRDPSDKRGCCAAKGSAQILDKFKGRMKELGLTYKMRANKSGCLDACEHGAVVLVYPEQVWYGNVKAEDVEEIIQSHLINNKPVERLKIKKKKFL</sequence>
<reference evidence="1" key="1">
    <citation type="submission" date="2023-03" db="EMBL/GenBank/DDBJ databases">
        <title>Stygiobacter electus gen. nov., sp. nov., facultatively anaerobic thermotolerant bacterium of the class Ignavibacteria from a well of Yessentuki mineral water deposit.</title>
        <authorList>
            <person name="Podosokorskaya O.A."/>
            <person name="Elcheninov A.G."/>
            <person name="Petrova N.F."/>
            <person name="Zavarzina D.G."/>
            <person name="Kublanov I.V."/>
            <person name="Merkel A.Y."/>
        </authorList>
    </citation>
    <scope>NUCLEOTIDE SEQUENCE</scope>
    <source>
        <strain evidence="1">09-Me</strain>
    </source>
</reference>
<keyword evidence="2" id="KW-1185">Reference proteome</keyword>
<evidence type="ECO:0000313" key="1">
    <source>
        <dbReference type="EMBL" id="MDF1611837.1"/>
    </source>
</evidence>
<comment type="caution">
    <text evidence="1">The sequence shown here is derived from an EMBL/GenBank/DDBJ whole genome shotgun (WGS) entry which is preliminary data.</text>
</comment>
<gene>
    <name evidence="1" type="ORF">P0M35_06725</name>
</gene>
<dbReference type="Gene3D" id="3.40.30.10">
    <property type="entry name" value="Glutaredoxin"/>
    <property type="match status" value="1"/>
</dbReference>
<evidence type="ECO:0000313" key="2">
    <source>
        <dbReference type="Proteomes" id="UP001221302"/>
    </source>
</evidence>